<accession>F2ANA8</accession>
<sequence>MHPANRNEILIGEHVLLKIEMSKVFIAGATGQTGHLLMQQLIKRGHHVVTVVRSASRLREKLGEFDETTCTITEASLLDLTDEQLAAQVDGCHAIASCLGHNLTLKGMLGQPRRLVTDAAQRLCKAASKSSGPMPIRFVLMSSSGVSNHHLNETHSFAERCAFGLLRVLVPPHVDNEQAAEYLQTQIKEGDAAIEWSIIRPDSLHDANEVTEYDLHPSPIRSPLFDSGKSSRINVAHHMAELISDDETWNQWKGKMPVLYNRD</sequence>
<dbReference type="SUPFAM" id="SSF51735">
    <property type="entry name" value="NAD(P)-binding Rossmann-fold domains"/>
    <property type="match status" value="1"/>
</dbReference>
<dbReference type="Proteomes" id="UP000006222">
    <property type="component" value="Unassembled WGS sequence"/>
</dbReference>
<dbReference type="PANTHER" id="PTHR15020">
    <property type="entry name" value="FLAVIN REDUCTASE-RELATED"/>
    <property type="match status" value="1"/>
</dbReference>
<dbReference type="Gene3D" id="3.40.50.720">
    <property type="entry name" value="NAD(P)-binding Rossmann-like Domain"/>
    <property type="match status" value="1"/>
</dbReference>
<organism evidence="2 3">
    <name type="scientific">Rhodopirellula baltica WH47</name>
    <dbReference type="NCBI Taxonomy" id="991778"/>
    <lineage>
        <taxon>Bacteria</taxon>
        <taxon>Pseudomonadati</taxon>
        <taxon>Planctomycetota</taxon>
        <taxon>Planctomycetia</taxon>
        <taxon>Pirellulales</taxon>
        <taxon>Pirellulaceae</taxon>
        <taxon>Rhodopirellula</taxon>
    </lineage>
</organism>
<proteinExistence type="predicted"/>
<evidence type="ECO:0000313" key="3">
    <source>
        <dbReference type="Proteomes" id="UP000006222"/>
    </source>
</evidence>
<dbReference type="EMBL" id="AFAR01000066">
    <property type="protein sequence ID" value="EGF28848.1"/>
    <property type="molecule type" value="Genomic_DNA"/>
</dbReference>
<dbReference type="Pfam" id="PF13460">
    <property type="entry name" value="NAD_binding_10"/>
    <property type="match status" value="1"/>
</dbReference>
<protein>
    <recommendedName>
        <fullName evidence="1">NAD(P)-binding domain-containing protein</fullName>
    </recommendedName>
</protein>
<reference evidence="2 3" key="1">
    <citation type="journal article" date="2013" name="Mar. Genomics">
        <title>Expression of sulfatases in Rhodopirellula baltica and the diversity of sulfatases in the genus Rhodopirellula.</title>
        <authorList>
            <person name="Wegner C.E."/>
            <person name="Richter-Heitmann T."/>
            <person name="Klindworth A."/>
            <person name="Klockow C."/>
            <person name="Richter M."/>
            <person name="Achstetter T."/>
            <person name="Glockner F.O."/>
            <person name="Harder J."/>
        </authorList>
    </citation>
    <scope>NUCLEOTIDE SEQUENCE [LARGE SCALE GENOMIC DNA]</scope>
    <source>
        <strain evidence="2 3">WH47</strain>
    </source>
</reference>
<comment type="caution">
    <text evidence="2">The sequence shown here is derived from an EMBL/GenBank/DDBJ whole genome shotgun (WGS) entry which is preliminary data.</text>
</comment>
<dbReference type="InterPro" id="IPR036291">
    <property type="entry name" value="NAD(P)-bd_dom_sf"/>
</dbReference>
<dbReference type="PATRIC" id="fig|991778.3.peg.1235"/>
<evidence type="ECO:0000259" key="1">
    <source>
        <dbReference type="Pfam" id="PF13460"/>
    </source>
</evidence>
<gene>
    <name evidence="2" type="ORF">RBWH47_04903</name>
</gene>
<evidence type="ECO:0000313" key="2">
    <source>
        <dbReference type="EMBL" id="EGF28848.1"/>
    </source>
</evidence>
<dbReference type="PANTHER" id="PTHR15020:SF11">
    <property type="entry name" value="OS06G0360300 PROTEIN"/>
    <property type="match status" value="1"/>
</dbReference>
<feature type="domain" description="NAD(P)-binding" evidence="1">
    <location>
        <begin position="28"/>
        <end position="245"/>
    </location>
</feature>
<name>F2ANA8_RHOBT</name>
<dbReference type="AlphaFoldDB" id="F2ANA8"/>
<dbReference type="InterPro" id="IPR016040">
    <property type="entry name" value="NAD(P)-bd_dom"/>
</dbReference>